<organism evidence="5 6">
    <name type="scientific">[Torrubiella] hemipterigena</name>
    <dbReference type="NCBI Taxonomy" id="1531966"/>
    <lineage>
        <taxon>Eukaryota</taxon>
        <taxon>Fungi</taxon>
        <taxon>Dikarya</taxon>
        <taxon>Ascomycota</taxon>
        <taxon>Pezizomycotina</taxon>
        <taxon>Sordariomycetes</taxon>
        <taxon>Hypocreomycetidae</taxon>
        <taxon>Hypocreales</taxon>
        <taxon>Clavicipitaceae</taxon>
        <taxon>Clavicipitaceae incertae sedis</taxon>
        <taxon>'Torrubiella' clade</taxon>
    </lineage>
</organism>
<accession>A0A0A1THC8</accession>
<feature type="compositionally biased region" description="Basic and acidic residues" evidence="4">
    <location>
        <begin position="80"/>
        <end position="92"/>
    </location>
</feature>
<dbReference type="EMBL" id="CDHN01000003">
    <property type="protein sequence ID" value="CEJ89915.1"/>
    <property type="molecule type" value="Genomic_DNA"/>
</dbReference>
<feature type="coiled-coil region" evidence="3">
    <location>
        <begin position="156"/>
        <end position="183"/>
    </location>
</feature>
<keyword evidence="6" id="KW-1185">Reference proteome</keyword>
<sequence length="229" mass="26406">MVALPLFKLGSLLLRHVSKYGANHIKAQAHDHPRFRAFAARYGQVMHQINMRMSVALLRDIEAEKRAKEKAEAPTVLTEEQTKVEEKKEKLGTKPPPRRTFQNIWSRKFRPLPENKAVDLFADVIGDTFILSVAIALILYEYWRGNQKPDTNKERIDALNIRVDELQKREDELAKAEEKYRLRFDSLEQALRTLQDPKTKKPLLPTLQVQESVDEQATTPQPPVETTVS</sequence>
<keyword evidence="2 3" id="KW-0175">Coiled coil</keyword>
<feature type="compositionally biased region" description="Polar residues" evidence="4">
    <location>
        <begin position="207"/>
        <end position="229"/>
    </location>
</feature>
<evidence type="ECO:0000256" key="2">
    <source>
        <dbReference type="ARBA" id="ARBA00023054"/>
    </source>
</evidence>
<dbReference type="PANTHER" id="PTHR12499">
    <property type="entry name" value="OPTIC ATROPHY 3 PROTEIN OPA3"/>
    <property type="match status" value="1"/>
</dbReference>
<feature type="region of interest" description="Disordered" evidence="4">
    <location>
        <begin position="69"/>
        <end position="97"/>
    </location>
</feature>
<dbReference type="HOGENOM" id="CLU_074707_2_0_1"/>
<protein>
    <submittedName>
        <fullName evidence="5">Putative OPA3-like protein</fullName>
    </submittedName>
</protein>
<evidence type="ECO:0000256" key="3">
    <source>
        <dbReference type="SAM" id="Coils"/>
    </source>
</evidence>
<dbReference type="InterPro" id="IPR010754">
    <property type="entry name" value="OPA3-like"/>
</dbReference>
<dbReference type="Pfam" id="PF07047">
    <property type="entry name" value="OPA3"/>
    <property type="match status" value="1"/>
</dbReference>
<evidence type="ECO:0000256" key="4">
    <source>
        <dbReference type="SAM" id="MobiDB-lite"/>
    </source>
</evidence>
<dbReference type="GO" id="GO:0019216">
    <property type="term" value="P:regulation of lipid metabolic process"/>
    <property type="evidence" value="ECO:0007669"/>
    <property type="project" value="TreeGrafter"/>
</dbReference>
<dbReference type="GO" id="GO:0005739">
    <property type="term" value="C:mitochondrion"/>
    <property type="evidence" value="ECO:0007669"/>
    <property type="project" value="TreeGrafter"/>
</dbReference>
<evidence type="ECO:0000256" key="1">
    <source>
        <dbReference type="ARBA" id="ARBA00007584"/>
    </source>
</evidence>
<name>A0A0A1THC8_9HYPO</name>
<proteinExistence type="inferred from homology"/>
<dbReference type="AlphaFoldDB" id="A0A0A1THC8"/>
<comment type="similarity">
    <text evidence="1">Belongs to the OPA3 family.</text>
</comment>
<dbReference type="PANTHER" id="PTHR12499:SF0">
    <property type="entry name" value="OPTIC ATROPHY 3 PROTEIN"/>
    <property type="match status" value="1"/>
</dbReference>
<dbReference type="OrthoDB" id="2129069at2759"/>
<evidence type="ECO:0000313" key="5">
    <source>
        <dbReference type="EMBL" id="CEJ89915.1"/>
    </source>
</evidence>
<dbReference type="STRING" id="1531966.A0A0A1THC8"/>
<reference evidence="5 6" key="1">
    <citation type="journal article" date="2015" name="Genome Announc.">
        <title>Draft Genome Sequence and Gene Annotation of the Entomopathogenic Fungus Verticillium hemipterigenum.</title>
        <authorList>
            <person name="Horn F."/>
            <person name="Habel A."/>
            <person name="Scharf D.H."/>
            <person name="Dworschak J."/>
            <person name="Brakhage A.A."/>
            <person name="Guthke R."/>
            <person name="Hertweck C."/>
            <person name="Linde J."/>
        </authorList>
    </citation>
    <scope>NUCLEOTIDE SEQUENCE [LARGE SCALE GENOMIC DNA]</scope>
</reference>
<dbReference type="Proteomes" id="UP000039046">
    <property type="component" value="Unassembled WGS sequence"/>
</dbReference>
<gene>
    <name evidence="5" type="ORF">VHEMI05729</name>
</gene>
<feature type="region of interest" description="Disordered" evidence="4">
    <location>
        <begin position="195"/>
        <end position="229"/>
    </location>
</feature>
<evidence type="ECO:0000313" key="6">
    <source>
        <dbReference type="Proteomes" id="UP000039046"/>
    </source>
</evidence>